<dbReference type="AlphaFoldDB" id="A0A4U1Z2I5"/>
<dbReference type="RefSeq" id="WP_102508684.1">
    <property type="nucleotide sequence ID" value="NZ_MCYW01000131.1"/>
</dbReference>
<feature type="transmembrane region" description="Helical" evidence="1">
    <location>
        <begin position="45"/>
        <end position="65"/>
    </location>
</feature>
<organism evidence="2 3">
    <name type="scientific">Vibrio kanaloae</name>
    <dbReference type="NCBI Taxonomy" id="170673"/>
    <lineage>
        <taxon>Bacteria</taxon>
        <taxon>Pseudomonadati</taxon>
        <taxon>Pseudomonadota</taxon>
        <taxon>Gammaproteobacteria</taxon>
        <taxon>Vibrionales</taxon>
        <taxon>Vibrionaceae</taxon>
        <taxon>Vibrio</taxon>
    </lineage>
</organism>
<keyword evidence="1" id="KW-1133">Transmembrane helix</keyword>
<name>A0A4U1Z2I5_9VIBR</name>
<dbReference type="Proteomes" id="UP000307574">
    <property type="component" value="Unassembled WGS sequence"/>
</dbReference>
<sequence>MKIRFIFSIIITFFSGWVSYQTVTPLFTDELDRVLFSWLPLPDVAAWSVFVLGLSASSIFISAFFYKREVKGLTRVLYTSVIIGVGLGVTINYARYHFIIEPNEMVECPKKIGYKKNLMRDYVSDLSLCEKF</sequence>
<reference evidence="2 3" key="1">
    <citation type="submission" date="2019-04" db="EMBL/GenBank/DDBJ databases">
        <title>A reverse ecology approach based on a biological definition of microbial populations.</title>
        <authorList>
            <person name="Arevalo P."/>
            <person name="Vaninsberghe D."/>
            <person name="Elsherbini J."/>
            <person name="Gore J."/>
            <person name="Polz M."/>
        </authorList>
    </citation>
    <scope>NUCLEOTIDE SEQUENCE [LARGE SCALE GENOMIC DNA]</scope>
    <source>
        <strain evidence="2 3">10N.261.46.F4</strain>
    </source>
</reference>
<protein>
    <recommendedName>
        <fullName evidence="4">DUF1240 domain-containing protein</fullName>
    </recommendedName>
</protein>
<evidence type="ECO:0008006" key="4">
    <source>
        <dbReference type="Google" id="ProtNLM"/>
    </source>
</evidence>
<evidence type="ECO:0000313" key="2">
    <source>
        <dbReference type="EMBL" id="TKF26631.1"/>
    </source>
</evidence>
<proteinExistence type="predicted"/>
<keyword evidence="1" id="KW-0472">Membrane</keyword>
<gene>
    <name evidence="2" type="ORF">FCV50_20820</name>
</gene>
<accession>A0A4U1Z2I5</accession>
<keyword evidence="1" id="KW-0812">Transmembrane</keyword>
<comment type="caution">
    <text evidence="2">The sequence shown here is derived from an EMBL/GenBank/DDBJ whole genome shotgun (WGS) entry which is preliminary data.</text>
</comment>
<dbReference type="EMBL" id="SYUV01000083">
    <property type="protein sequence ID" value="TKF26631.1"/>
    <property type="molecule type" value="Genomic_DNA"/>
</dbReference>
<evidence type="ECO:0000313" key="3">
    <source>
        <dbReference type="Proteomes" id="UP000307574"/>
    </source>
</evidence>
<evidence type="ECO:0000256" key="1">
    <source>
        <dbReference type="SAM" id="Phobius"/>
    </source>
</evidence>
<feature type="transmembrane region" description="Helical" evidence="1">
    <location>
        <begin position="77"/>
        <end position="96"/>
    </location>
</feature>